<reference evidence="5" key="1">
    <citation type="submission" date="2013-12" db="EMBL/GenBank/DDBJ databases">
        <title>The Genome Sequence of Aphanomyces invadans NJM9701.</title>
        <authorList>
            <consortium name="The Broad Institute Genomics Platform"/>
            <person name="Russ C."/>
            <person name="Tyler B."/>
            <person name="van West P."/>
            <person name="Dieguez-Uribeondo J."/>
            <person name="Young S.K."/>
            <person name="Zeng Q."/>
            <person name="Gargeya S."/>
            <person name="Fitzgerald M."/>
            <person name="Abouelleil A."/>
            <person name="Alvarado L."/>
            <person name="Chapman S.B."/>
            <person name="Gainer-Dewar J."/>
            <person name="Goldberg J."/>
            <person name="Griggs A."/>
            <person name="Gujja S."/>
            <person name="Hansen M."/>
            <person name="Howarth C."/>
            <person name="Imamovic A."/>
            <person name="Ireland A."/>
            <person name="Larimer J."/>
            <person name="McCowan C."/>
            <person name="Murphy C."/>
            <person name="Pearson M."/>
            <person name="Poon T.W."/>
            <person name="Priest M."/>
            <person name="Roberts A."/>
            <person name="Saif S."/>
            <person name="Shea T."/>
            <person name="Sykes S."/>
            <person name="Wortman J."/>
            <person name="Nusbaum C."/>
            <person name="Birren B."/>
        </authorList>
    </citation>
    <scope>NUCLEOTIDE SEQUENCE [LARGE SCALE GENOMIC DNA]</scope>
    <source>
        <strain evidence="5">NJM9701</strain>
    </source>
</reference>
<keyword evidence="3" id="KW-0812">Transmembrane</keyword>
<dbReference type="OrthoDB" id="247542at2759"/>
<feature type="transmembrane region" description="Helical" evidence="3">
    <location>
        <begin position="197"/>
        <end position="220"/>
    </location>
</feature>
<organism evidence="5">
    <name type="scientific">Aphanomyces invadans</name>
    <dbReference type="NCBI Taxonomy" id="157072"/>
    <lineage>
        <taxon>Eukaryota</taxon>
        <taxon>Sar</taxon>
        <taxon>Stramenopiles</taxon>
        <taxon>Oomycota</taxon>
        <taxon>Saprolegniomycetes</taxon>
        <taxon>Saprolegniales</taxon>
        <taxon>Verrucalvaceae</taxon>
        <taxon>Aphanomyces</taxon>
    </lineage>
</organism>
<dbReference type="PANTHER" id="PTHR10794:SF93">
    <property type="entry name" value="SERINE AMINOPEPTIDASE S33 DOMAIN-CONTAINING PROTEIN"/>
    <property type="match status" value="1"/>
</dbReference>
<dbReference type="STRING" id="157072.A0A024UPB5"/>
<dbReference type="GO" id="GO:0047372">
    <property type="term" value="F:monoacylglycerol lipase activity"/>
    <property type="evidence" value="ECO:0007669"/>
    <property type="project" value="TreeGrafter"/>
</dbReference>
<keyword evidence="3" id="KW-0472">Membrane</keyword>
<evidence type="ECO:0000256" key="1">
    <source>
        <dbReference type="ARBA" id="ARBA00010884"/>
    </source>
</evidence>
<dbReference type="eggNOG" id="KOG1838">
    <property type="taxonomic scope" value="Eukaryota"/>
</dbReference>
<dbReference type="GeneID" id="20077961"/>
<protein>
    <recommendedName>
        <fullName evidence="4">AB hydrolase-1 domain-containing protein</fullName>
    </recommendedName>
</protein>
<dbReference type="EMBL" id="KI913953">
    <property type="protein sequence ID" value="ETW08291.1"/>
    <property type="molecule type" value="Genomic_DNA"/>
</dbReference>
<dbReference type="PIRSF" id="PIRSF005211">
    <property type="entry name" value="Ab_hydro_YheT"/>
    <property type="match status" value="1"/>
</dbReference>
<dbReference type="SUPFAM" id="SSF53474">
    <property type="entry name" value="alpha/beta-Hydrolases"/>
    <property type="match status" value="1"/>
</dbReference>
<evidence type="ECO:0000256" key="3">
    <source>
        <dbReference type="SAM" id="Phobius"/>
    </source>
</evidence>
<accession>A0A024UPB5</accession>
<evidence type="ECO:0000259" key="4">
    <source>
        <dbReference type="Pfam" id="PF00561"/>
    </source>
</evidence>
<gene>
    <name evidence="5" type="ORF">H310_00911</name>
</gene>
<dbReference type="AlphaFoldDB" id="A0A024UPB5"/>
<feature type="active site" description="Charge relay system" evidence="2">
    <location>
        <position position="361"/>
    </location>
</feature>
<proteinExistence type="inferred from homology"/>
<dbReference type="GO" id="GO:0034338">
    <property type="term" value="F:short-chain carboxylesterase activity"/>
    <property type="evidence" value="ECO:0007669"/>
    <property type="project" value="TreeGrafter"/>
</dbReference>
<dbReference type="Pfam" id="PF00561">
    <property type="entry name" value="Abhydrolase_1"/>
    <property type="match status" value="1"/>
</dbReference>
<dbReference type="Gene3D" id="3.40.50.1820">
    <property type="entry name" value="alpha/beta hydrolase"/>
    <property type="match status" value="1"/>
</dbReference>
<name>A0A024UPB5_9STRA</name>
<dbReference type="ESTHER" id="9stra-a0a024upb5">
    <property type="family name" value="abh_upf0017"/>
</dbReference>
<dbReference type="InterPro" id="IPR012020">
    <property type="entry name" value="ABHD4"/>
</dbReference>
<dbReference type="VEuPathDB" id="FungiDB:H310_00911"/>
<dbReference type="InterPro" id="IPR050960">
    <property type="entry name" value="AB_hydrolase_4_sf"/>
</dbReference>
<dbReference type="PANTHER" id="PTHR10794">
    <property type="entry name" value="ABHYDROLASE DOMAIN-CONTAINING PROTEIN"/>
    <property type="match status" value="1"/>
</dbReference>
<comment type="similarity">
    <text evidence="1">Belongs to the AB hydrolase superfamily. AB hydrolase 4 family.</text>
</comment>
<dbReference type="InterPro" id="IPR029058">
    <property type="entry name" value="AB_hydrolase_fold"/>
</dbReference>
<evidence type="ECO:0000256" key="2">
    <source>
        <dbReference type="PIRSR" id="PIRSR005211-1"/>
    </source>
</evidence>
<feature type="active site" description="Charge relay system" evidence="2">
    <location>
        <position position="209"/>
    </location>
</feature>
<dbReference type="InterPro" id="IPR000073">
    <property type="entry name" value="AB_hydrolase_1"/>
</dbReference>
<feature type="transmembrane region" description="Helical" evidence="3">
    <location>
        <begin position="24"/>
        <end position="42"/>
    </location>
</feature>
<evidence type="ECO:0000313" key="5">
    <source>
        <dbReference type="EMBL" id="ETW08291.1"/>
    </source>
</evidence>
<feature type="active site" description="Charge relay system" evidence="2">
    <location>
        <position position="332"/>
    </location>
</feature>
<sequence length="405" mass="44248">MDGAAVGMSSLHLPEISTLCDGTAQVYAVVALACVVSWIVFYRYTEQAGKVKLVFNGQSKLNQFIATNCATLQSSYHPPWWAMSAHVQVLLTVVWPQAAVKYSREMLRMQDGGHVAIDWLKGTATLPDNAPVVLVLHGLTGCSDGYRSFCADALEAGYRPVVFNKRGHGGSSLSVPLLQAFGCVKDMKEVIHHIQRLFPVAPIVGVGFSAGSGLLCSYLGETGKDSKLQAGVFVSPGYDSVELFCNGGIRAPYDSILTYTLKKLLRQHEDALSSVVDYAAAMQARSVAEFDRHVYMALHGYDDLASYWKHNNPMRAVENIAVPVLCINAKDDPVCTYGQINWSIFDINPNSMLAITTYGSHCGFFELTSGRKLKSWASKASLDYLSTALHYLHTSISSSKVKEQL</sequence>
<keyword evidence="3" id="KW-1133">Transmembrane helix</keyword>
<dbReference type="RefSeq" id="XP_008862096.1">
    <property type="nucleotide sequence ID" value="XM_008863874.1"/>
</dbReference>
<feature type="domain" description="AB hydrolase-1" evidence="4">
    <location>
        <begin position="131"/>
        <end position="365"/>
    </location>
</feature>